<dbReference type="InterPro" id="IPR003594">
    <property type="entry name" value="HATPase_dom"/>
</dbReference>
<keyword evidence="8 16" id="KW-0418">Kinase</keyword>
<keyword evidence="6 13" id="KW-0812">Transmembrane</keyword>
<keyword evidence="17" id="KW-1185">Reference proteome</keyword>
<dbReference type="Pfam" id="PF00072">
    <property type="entry name" value="Response_reg"/>
    <property type="match status" value="2"/>
</dbReference>
<dbReference type="PROSITE" id="PS50110">
    <property type="entry name" value="RESPONSE_REGULATORY"/>
    <property type="match status" value="2"/>
</dbReference>
<evidence type="ECO:0000313" key="16">
    <source>
        <dbReference type="EMBL" id="QDU68113.1"/>
    </source>
</evidence>
<keyword evidence="10 13" id="KW-1133">Transmembrane helix</keyword>
<dbReference type="InterPro" id="IPR036890">
    <property type="entry name" value="HATPase_C_sf"/>
</dbReference>
<evidence type="ECO:0000313" key="17">
    <source>
        <dbReference type="Proteomes" id="UP000316921"/>
    </source>
</evidence>
<dbReference type="SUPFAM" id="SSF52172">
    <property type="entry name" value="CheY-like"/>
    <property type="match status" value="2"/>
</dbReference>
<dbReference type="GO" id="GO:0016020">
    <property type="term" value="C:membrane"/>
    <property type="evidence" value="ECO:0007669"/>
    <property type="project" value="UniProtKB-SubCell"/>
</dbReference>
<comment type="catalytic activity">
    <reaction evidence="1">
        <text>ATP + protein L-histidine = ADP + protein N-phospho-L-histidine.</text>
        <dbReference type="EC" id="2.7.13.3"/>
    </reaction>
</comment>
<dbReference type="PANTHER" id="PTHR45339">
    <property type="entry name" value="HYBRID SIGNAL TRANSDUCTION HISTIDINE KINASE J"/>
    <property type="match status" value="1"/>
</dbReference>
<protein>
    <recommendedName>
        <fullName evidence="3">histidine kinase</fullName>
        <ecNumber evidence="3">2.7.13.3</ecNumber>
    </recommendedName>
</protein>
<dbReference type="InterPro" id="IPR005467">
    <property type="entry name" value="His_kinase_dom"/>
</dbReference>
<dbReference type="Gene3D" id="3.40.50.2300">
    <property type="match status" value="2"/>
</dbReference>
<keyword evidence="5 16" id="KW-0808">Transferase</keyword>
<keyword evidence="11 13" id="KW-0472">Membrane</keyword>
<feature type="domain" description="Response regulatory" evidence="15">
    <location>
        <begin position="473"/>
        <end position="589"/>
    </location>
</feature>
<dbReference type="EMBL" id="CP036287">
    <property type="protein sequence ID" value="QDU68113.1"/>
    <property type="molecule type" value="Genomic_DNA"/>
</dbReference>
<evidence type="ECO:0000256" key="13">
    <source>
        <dbReference type="SAM" id="Phobius"/>
    </source>
</evidence>
<dbReference type="InterPro" id="IPR003661">
    <property type="entry name" value="HisK_dim/P_dom"/>
</dbReference>
<dbReference type="CDD" id="cd16922">
    <property type="entry name" value="HATPase_EvgS-ArcB-TorS-like"/>
    <property type="match status" value="1"/>
</dbReference>
<dbReference type="CDD" id="cd00082">
    <property type="entry name" value="HisKA"/>
    <property type="match status" value="1"/>
</dbReference>
<evidence type="ECO:0000256" key="10">
    <source>
        <dbReference type="ARBA" id="ARBA00022989"/>
    </source>
</evidence>
<dbReference type="Pfam" id="PF02518">
    <property type="entry name" value="HATPase_c"/>
    <property type="match status" value="1"/>
</dbReference>
<organism evidence="16 17">
    <name type="scientific">Engelhardtia mirabilis</name>
    <dbReference type="NCBI Taxonomy" id="2528011"/>
    <lineage>
        <taxon>Bacteria</taxon>
        <taxon>Pseudomonadati</taxon>
        <taxon>Planctomycetota</taxon>
        <taxon>Planctomycetia</taxon>
        <taxon>Planctomycetia incertae sedis</taxon>
        <taxon>Engelhardtia</taxon>
    </lineage>
</organism>
<feature type="modified residue" description="4-aspartylphosphate" evidence="12">
    <location>
        <position position="668"/>
    </location>
</feature>
<dbReference type="InterPro" id="IPR029095">
    <property type="entry name" value="NarX-like_N"/>
</dbReference>
<evidence type="ECO:0000259" key="15">
    <source>
        <dbReference type="PROSITE" id="PS50110"/>
    </source>
</evidence>
<evidence type="ECO:0000256" key="7">
    <source>
        <dbReference type="ARBA" id="ARBA00022741"/>
    </source>
</evidence>
<evidence type="ECO:0000256" key="2">
    <source>
        <dbReference type="ARBA" id="ARBA00004141"/>
    </source>
</evidence>
<keyword evidence="4 12" id="KW-0597">Phosphoprotein</keyword>
<dbReference type="RefSeq" id="WP_145066849.1">
    <property type="nucleotide sequence ID" value="NZ_CP036287.1"/>
</dbReference>
<dbReference type="GO" id="GO:0005524">
    <property type="term" value="F:ATP binding"/>
    <property type="evidence" value="ECO:0007669"/>
    <property type="project" value="UniProtKB-KW"/>
</dbReference>
<dbReference type="GO" id="GO:0000155">
    <property type="term" value="F:phosphorelay sensor kinase activity"/>
    <property type="evidence" value="ECO:0007669"/>
    <property type="project" value="InterPro"/>
</dbReference>
<dbReference type="SUPFAM" id="SSF47384">
    <property type="entry name" value="Homodimeric domain of signal transducing histidine kinase"/>
    <property type="match status" value="1"/>
</dbReference>
<dbReference type="InterPro" id="IPR036097">
    <property type="entry name" value="HisK_dim/P_sf"/>
</dbReference>
<dbReference type="Proteomes" id="UP000316921">
    <property type="component" value="Chromosome"/>
</dbReference>
<dbReference type="InterPro" id="IPR004358">
    <property type="entry name" value="Sig_transdc_His_kin-like_C"/>
</dbReference>
<keyword evidence="7" id="KW-0547">Nucleotide-binding</keyword>
<dbReference type="InterPro" id="IPR011006">
    <property type="entry name" value="CheY-like_superfamily"/>
</dbReference>
<dbReference type="KEGG" id="pbap:Pla133_32070"/>
<gene>
    <name evidence="16" type="primary">barA_2</name>
    <name evidence="16" type="ORF">Pla133_32070</name>
</gene>
<dbReference type="InterPro" id="IPR001789">
    <property type="entry name" value="Sig_transdc_resp-reg_receiver"/>
</dbReference>
<dbReference type="SMART" id="SM00448">
    <property type="entry name" value="REC"/>
    <property type="match status" value="2"/>
</dbReference>
<evidence type="ECO:0000256" key="11">
    <source>
        <dbReference type="ARBA" id="ARBA00023136"/>
    </source>
</evidence>
<dbReference type="PROSITE" id="PS50109">
    <property type="entry name" value="HIS_KIN"/>
    <property type="match status" value="1"/>
</dbReference>
<dbReference type="SUPFAM" id="SSF55874">
    <property type="entry name" value="ATPase domain of HSP90 chaperone/DNA topoisomerase II/histidine kinase"/>
    <property type="match status" value="1"/>
</dbReference>
<proteinExistence type="predicted"/>
<evidence type="ECO:0000256" key="4">
    <source>
        <dbReference type="ARBA" id="ARBA00022553"/>
    </source>
</evidence>
<evidence type="ECO:0000259" key="14">
    <source>
        <dbReference type="PROSITE" id="PS50109"/>
    </source>
</evidence>
<feature type="transmembrane region" description="Helical" evidence="13">
    <location>
        <begin position="180"/>
        <end position="200"/>
    </location>
</feature>
<dbReference type="SMART" id="SM00388">
    <property type="entry name" value="HisKA"/>
    <property type="match status" value="1"/>
</dbReference>
<evidence type="ECO:0000256" key="12">
    <source>
        <dbReference type="PROSITE-ProRule" id="PRU00169"/>
    </source>
</evidence>
<dbReference type="FunFam" id="3.30.565.10:FF:000010">
    <property type="entry name" value="Sensor histidine kinase RcsC"/>
    <property type="match status" value="1"/>
</dbReference>
<evidence type="ECO:0000256" key="1">
    <source>
        <dbReference type="ARBA" id="ARBA00000085"/>
    </source>
</evidence>
<dbReference type="Gene3D" id="1.10.287.130">
    <property type="match status" value="1"/>
</dbReference>
<dbReference type="EC" id="2.7.13.3" evidence="3"/>
<keyword evidence="9" id="KW-0067">ATP-binding</keyword>
<feature type="modified residue" description="4-aspartylphosphate" evidence="12">
    <location>
        <position position="524"/>
    </location>
</feature>
<name>A0A518BMC3_9BACT</name>
<dbReference type="AlphaFoldDB" id="A0A518BMC3"/>
<dbReference type="Pfam" id="PF00512">
    <property type="entry name" value="HisKA"/>
    <property type="match status" value="1"/>
</dbReference>
<dbReference type="SMART" id="SM00387">
    <property type="entry name" value="HATPase_c"/>
    <property type="match status" value="1"/>
</dbReference>
<dbReference type="Gene3D" id="3.30.565.10">
    <property type="entry name" value="Histidine kinase-like ATPase, C-terminal domain"/>
    <property type="match status" value="1"/>
</dbReference>
<evidence type="ECO:0000256" key="9">
    <source>
        <dbReference type="ARBA" id="ARBA00022840"/>
    </source>
</evidence>
<dbReference type="FunFam" id="1.10.287.130:FF:000004">
    <property type="entry name" value="Ethylene receptor 1"/>
    <property type="match status" value="1"/>
</dbReference>
<evidence type="ECO:0000256" key="5">
    <source>
        <dbReference type="ARBA" id="ARBA00022679"/>
    </source>
</evidence>
<sequence length="740" mass="79737">MIPLPTTSASNVRPIYLLPLALIAALVLATLWIVQMILQEGAADAELINLSGRQRMLSQRIAKDAMALALSRSDLNLDPVESGLQLEQSIGQFNSAQVVLLEHIGTSSAIRHQLQALEPLRSELIAAARQIVERADGADTEVGRVRAVLDRERAFLPRMQAVVRTYQAESEARLARLERVVGALAAMILLTLVLEVLLVFEPQRLLLREKVRDLTRAREQALEGARAKDEFLATMSHEIRTPLNGVIGMTELMLEGELSTDQRELAETAGRSGEALLAIVNDVLDVAKLSAGGVNLESVPFSLGELLSDTFAAVASGLEGRTVELIVEQSEDLPDGLQGDPTRLRQVLTNLVGNAIKFTELGHVLVRATERRSGDGARELLIQVKDTGIGIPEHRLGHVFDRFSQADSSTTRRFGGTGLGLAIVRDLVQMMGGTVEVRSTLGVGTTFTVVLPLLAAHQPLVEGDEAPNLGGRRVVVVDDHPVNARVLTGHVESIGGRVTSYLDPRDALEALAACDVPPDAIVLDHQMPGMDGVELACRLRALPGFDRVPVVLASSLGGAQIPDPPGGWAARLVKPLLRRSVHRVLCGLLCSEVADRSDQVKVALPALGRMDPAGDSGLRVLVAEDNPVNTRLIVAHLRALGCSFETVEDGACAVERAAAGPYDVILMDCQMPILDGYEAARRIRQLPGHGSTPIVALTAGARAEDRHRSADAGMEHHLSKPYRREDLRRVLERACDLHCG</sequence>
<dbReference type="PANTHER" id="PTHR45339:SF5">
    <property type="entry name" value="HISTIDINE KINASE"/>
    <property type="match status" value="1"/>
</dbReference>
<dbReference type="Pfam" id="PF13675">
    <property type="entry name" value="PilJ"/>
    <property type="match status" value="1"/>
</dbReference>
<dbReference type="PRINTS" id="PR00344">
    <property type="entry name" value="BCTRLSENSOR"/>
</dbReference>
<evidence type="ECO:0000256" key="3">
    <source>
        <dbReference type="ARBA" id="ARBA00012438"/>
    </source>
</evidence>
<evidence type="ECO:0000256" key="8">
    <source>
        <dbReference type="ARBA" id="ARBA00022777"/>
    </source>
</evidence>
<accession>A0A518BMC3</accession>
<feature type="transmembrane region" description="Helical" evidence="13">
    <location>
        <begin position="15"/>
        <end position="34"/>
    </location>
</feature>
<evidence type="ECO:0000256" key="6">
    <source>
        <dbReference type="ARBA" id="ARBA00022692"/>
    </source>
</evidence>
<feature type="domain" description="Response regulatory" evidence="15">
    <location>
        <begin position="619"/>
        <end position="735"/>
    </location>
</feature>
<feature type="domain" description="Histidine kinase" evidence="14">
    <location>
        <begin position="234"/>
        <end position="455"/>
    </location>
</feature>
<comment type="subcellular location">
    <subcellularLocation>
        <location evidence="2">Membrane</location>
        <topology evidence="2">Multi-pass membrane protein</topology>
    </subcellularLocation>
</comment>
<dbReference type="CDD" id="cd17546">
    <property type="entry name" value="REC_hyHK_CKI1_RcsC-like"/>
    <property type="match status" value="1"/>
</dbReference>
<reference evidence="16 17" key="1">
    <citation type="submission" date="2019-02" db="EMBL/GenBank/DDBJ databases">
        <title>Deep-cultivation of Planctomycetes and their phenomic and genomic characterization uncovers novel biology.</title>
        <authorList>
            <person name="Wiegand S."/>
            <person name="Jogler M."/>
            <person name="Boedeker C."/>
            <person name="Pinto D."/>
            <person name="Vollmers J."/>
            <person name="Rivas-Marin E."/>
            <person name="Kohn T."/>
            <person name="Peeters S.H."/>
            <person name="Heuer A."/>
            <person name="Rast P."/>
            <person name="Oberbeckmann S."/>
            <person name="Bunk B."/>
            <person name="Jeske O."/>
            <person name="Meyerdierks A."/>
            <person name="Storesund J.E."/>
            <person name="Kallscheuer N."/>
            <person name="Luecker S."/>
            <person name="Lage O.M."/>
            <person name="Pohl T."/>
            <person name="Merkel B.J."/>
            <person name="Hornburger P."/>
            <person name="Mueller R.-W."/>
            <person name="Bruemmer F."/>
            <person name="Labrenz M."/>
            <person name="Spormann A.M."/>
            <person name="Op den Camp H."/>
            <person name="Overmann J."/>
            <person name="Amann R."/>
            <person name="Jetten M.S.M."/>
            <person name="Mascher T."/>
            <person name="Medema M.H."/>
            <person name="Devos D.P."/>
            <person name="Kaster A.-K."/>
            <person name="Ovreas L."/>
            <person name="Rohde M."/>
            <person name="Galperin M.Y."/>
            <person name="Jogler C."/>
        </authorList>
    </citation>
    <scope>NUCLEOTIDE SEQUENCE [LARGE SCALE GENOMIC DNA]</scope>
    <source>
        <strain evidence="16 17">Pla133</strain>
    </source>
</reference>